<evidence type="ECO:0000256" key="5">
    <source>
        <dbReference type="ARBA" id="ARBA00022553"/>
    </source>
</evidence>
<dbReference type="InterPro" id="IPR050517">
    <property type="entry name" value="DDR_Repair_Kinase"/>
</dbReference>
<dbReference type="Proteomes" id="UP000605846">
    <property type="component" value="Unassembled WGS sequence"/>
</dbReference>
<sequence>MTIDLVGMANKAKNRKNPPEAENIAKARLECQQAAYNAAAAAILRTQKNEKFYVGFLFMEKPNEPLWENIIDMRQEVHLVTELDQPLRERRLETFQASYKPKARTLASRAAYMPSIGLEGSSLSQASLSEMAMENREVSPEMHINEEEPREEVEVTPETDETAFEIDQFNENPCMKTLIMVVRKLHKEVTGAQSEDRMPLWMSELFKAYTSQDAPLMLRLFMSKLIINCPEAFERHASHWIRPLMKLVTEGQKYGEPMNYLVQDICMLIVTWGQDKTLQDTYDDQCLVFAFLTYLARNAYHDNTRVLRSNIQIIKGVFDNWKRLIIVPTKVIYDQFSNPDKQLKRNQVGLQLVGLTLAHEIDPYYDGPEVDLEGIDEPKFYKTLLENMDNRNRAVYADAAEVLSWALDYKRKVGSAFADVLQEMIMRKLSELNPTKSAADIIRFMVCLHRMRLHDAALCPKFVIKVIYLLPRLYSNVKVMAMEIITSCVDAVEDAFGTLHKKGLLEMLRQRNFRSQLAALRLLAKIADTLNVEQVESILQTTVPIFPKHPNVECRTIYYSILKQIYDKPQNNAELEHRMKTELLRGLIDDDEAIRKDLTNFWEKRYGMTTNVSDRLNFIIRNMYAPEVENLYIRYSIQILLDATRDSYKYDKELFDSPLPNARFDVNYQRINTQWQKNTSMIPLFVATQEQAMTDPNEIELQIRETQQSLLFSQTQTGVANASLLSAFGSAPGAAIESETISTQPMQDIEEAFTEDQLSQGTQPKTGENYGKLRRRFVKPTYRDITNFFSKRSEILKRRLQKYQALQKEAREKKVTMYRNYRVGELPDIQVKYRELITPLQALGRNDNEIARMLHAKLIVSIVNDAEKDQKRSGYKKNTVAILEKILERSTQYFPPAIGSFLRICFELGGTNMASSLIRIVSEKSLSQHIGIALLEEIVDETMLDEPASKKLKVSESKKLHPNKLKWIDLAMLYQSAAEPEIFQTIYQTRIATSELPKDAIDAEIRGDYEAALELLVSSFENLADTVSDEEVNVWSQEQLKCFEKLTQWESITNSVEVEIEHDYELLWHPQVRDPYLGYFLRSLVKLREGYMTEQGDYVTWTKETPNPMYQFIRDASQTASKLEHLIHHYPCEMALASIYQEDYDQSRYYVRTAFDSFLSDWTSLQPLSYKSRLAKLTELQRIVELEDFLSVTAEIQRSSANTRSIEKYIYPLLRRFPDAKLDAMDVWDDVIDSRMAFMDTLESLTKSSETLASVRELTKLGRKNSLMKMATAARQQNNFTVATNRLKQLHGLGLGPAELAHELMYLDLQIATFTNDMNVRAKRTARALGKALTLKLPEDTSKQGVAEYHMMVAKTCEVARTQLQTTSSAYHDLANSEYLVRLMDERHITGAATFVNHINQHAYQTLLDACEKSAEEAAIYPTCLWSLGEFCDNALRSQYDPSMEVTLDLDVKQYSRTVIDCYFKAMAFGEKRAIERFPRLLELIELYPGSGSHFKSNAEEFDAVWMYIRWIPQLVSMLTSGNAESVFPALFKLALTYPKAVYYPFHISNEQFEANRDRLSRVSQQQIEKIKSIIRSPLMEDFTNELRRLTNPEHIVKDFIEFAQSVCQHGNVSKAVIESLFHQFSELLLNPNSKRMGTIPRAFAIRHASQLRELFGKDGSKLLSMSKKDFAKIVKYYQTSIQNQKLPGPTELLKSYSPWLAEFHGANHDMELEVPGQYHGLSQPFPEEHAKIVGFDERLLVMSSLRKPKRLQINGTDGKEHLFLGGEDLRLDQRIQQLFSVMNEMIQKNAFCSQQNILIKTYKVIPMATNVGIIEWVNDTKPLRTCIEEQAKGKVQLNRVQESYRTMVARHKGDMMGYHNLLQAPRDKVQKGFNQVQMAVSSDLLRQFLVKIAASPEAFLLLRREFANSLAVISIAGYLLGIGDRHLENFLLDLKSGRLIAIDFGHAFGSATELLPVPELVPFRLTRQLVGALEPLGISSLLDVPMINVLQAIQSDKDLVLNTMNVFIKEPLLDWKKVAMKQAHNQKRVGDHGDSNTSSRFSSPSSSSSPSPSSSMEEEIAWYPQKKLEIAKRKLDRHNPASIVNTELTYGHQGKPYLEPLKRVASGDPTSNIRAKVGPICRDAHEQVQCLIDLATDPNVLGRMWVGWQSYL</sequence>
<keyword evidence="5" id="KW-0597">Phosphoprotein</keyword>
<dbReference type="PROSITE" id="PS51189">
    <property type="entry name" value="FAT"/>
    <property type="match status" value="1"/>
</dbReference>
<evidence type="ECO:0000256" key="13">
    <source>
        <dbReference type="ARBA" id="ARBA00047899"/>
    </source>
</evidence>
<keyword evidence="9" id="KW-0418">Kinase</keyword>
<name>A0A8H7BVU0_9FUNG</name>
<dbReference type="SMART" id="SM00146">
    <property type="entry name" value="PI3Kc"/>
    <property type="match status" value="1"/>
</dbReference>
<evidence type="ECO:0000259" key="18">
    <source>
        <dbReference type="PROSITE" id="PS51190"/>
    </source>
</evidence>
<feature type="domain" description="PI3K/PI4K catalytic" evidence="16">
    <location>
        <begin position="1736"/>
        <end position="2057"/>
    </location>
</feature>
<reference evidence="19" key="1">
    <citation type="submission" date="2020-01" db="EMBL/GenBank/DDBJ databases">
        <title>Genome Sequencing of Three Apophysomyces-Like Fungal Strains Confirms a Novel Fungal Genus in the Mucoromycota with divergent Burkholderia-like Endosymbiotic Bacteria.</title>
        <authorList>
            <person name="Stajich J.E."/>
            <person name="Macias A.M."/>
            <person name="Carter-House D."/>
            <person name="Lovett B."/>
            <person name="Kasson L.R."/>
            <person name="Berry K."/>
            <person name="Grigoriev I."/>
            <person name="Chang Y."/>
            <person name="Spatafora J."/>
            <person name="Kasson M.T."/>
        </authorList>
    </citation>
    <scope>NUCLEOTIDE SEQUENCE</scope>
    <source>
        <strain evidence="19">NRRL A-21654</strain>
    </source>
</reference>
<feature type="compositionally biased region" description="Low complexity" evidence="15">
    <location>
        <begin position="2039"/>
        <end position="2056"/>
    </location>
</feature>
<dbReference type="GO" id="GO:0000723">
    <property type="term" value="P:telomere maintenance"/>
    <property type="evidence" value="ECO:0007669"/>
    <property type="project" value="TreeGrafter"/>
</dbReference>
<dbReference type="InterPro" id="IPR000403">
    <property type="entry name" value="PI3/4_kinase_cat_dom"/>
</dbReference>
<keyword evidence="20" id="KW-1185">Reference proteome</keyword>
<dbReference type="CDD" id="cd05172">
    <property type="entry name" value="PIKKc_DNA-PK"/>
    <property type="match status" value="1"/>
</dbReference>
<dbReference type="InterPro" id="IPR003151">
    <property type="entry name" value="PIK-rel_kinase_FAT"/>
</dbReference>
<dbReference type="InterPro" id="IPR037706">
    <property type="entry name" value="DNA-PK_dom"/>
</dbReference>
<dbReference type="Pfam" id="PF19704">
    <property type="entry name" value="DNAPKcs_CC5"/>
    <property type="match status" value="1"/>
</dbReference>
<dbReference type="PANTHER" id="PTHR11139:SF68">
    <property type="entry name" value="DNA-DEPENDENT PROTEIN KINASE CATALYTIC SUBUNIT"/>
    <property type="match status" value="1"/>
</dbReference>
<keyword evidence="11" id="KW-0234">DNA repair</keyword>
<dbReference type="InterPro" id="IPR016024">
    <property type="entry name" value="ARM-type_fold"/>
</dbReference>
<evidence type="ECO:0000259" key="17">
    <source>
        <dbReference type="PROSITE" id="PS51189"/>
    </source>
</evidence>
<dbReference type="SUPFAM" id="SSF48371">
    <property type="entry name" value="ARM repeat"/>
    <property type="match status" value="1"/>
</dbReference>
<evidence type="ECO:0000256" key="15">
    <source>
        <dbReference type="SAM" id="MobiDB-lite"/>
    </source>
</evidence>
<dbReference type="InterPro" id="IPR011009">
    <property type="entry name" value="Kinase-like_dom_sf"/>
</dbReference>
<dbReference type="SUPFAM" id="SSF56112">
    <property type="entry name" value="Protein kinase-like (PK-like)"/>
    <property type="match status" value="1"/>
</dbReference>
<dbReference type="EC" id="2.7.11.1" evidence="2"/>
<keyword evidence="7" id="KW-0547">Nucleotide-binding</keyword>
<keyword evidence="12" id="KW-0539">Nucleus</keyword>
<dbReference type="EMBL" id="JABAYA010000037">
    <property type="protein sequence ID" value="KAF7728429.1"/>
    <property type="molecule type" value="Genomic_DNA"/>
</dbReference>
<proteinExistence type="predicted"/>
<dbReference type="InterPro" id="IPR003152">
    <property type="entry name" value="FATC_dom"/>
</dbReference>
<dbReference type="Pfam" id="PF02260">
    <property type="entry name" value="FATC"/>
    <property type="match status" value="1"/>
</dbReference>
<accession>A0A8H7BVU0</accession>
<evidence type="ECO:0000259" key="16">
    <source>
        <dbReference type="PROSITE" id="PS50290"/>
    </source>
</evidence>
<keyword evidence="10" id="KW-0067">ATP-binding</keyword>
<dbReference type="GO" id="GO:0035556">
    <property type="term" value="P:intracellular signal transduction"/>
    <property type="evidence" value="ECO:0007669"/>
    <property type="project" value="UniProtKB-ARBA"/>
</dbReference>
<dbReference type="PANTHER" id="PTHR11139">
    <property type="entry name" value="ATAXIA TELANGIECTASIA MUTATED ATM -RELATED"/>
    <property type="match status" value="1"/>
</dbReference>
<dbReference type="GO" id="GO:0005524">
    <property type="term" value="F:ATP binding"/>
    <property type="evidence" value="ECO:0007669"/>
    <property type="project" value="UniProtKB-KW"/>
</dbReference>
<dbReference type="Pfam" id="PF08163">
    <property type="entry name" value="DNAPKcs_CC3"/>
    <property type="match status" value="1"/>
</dbReference>
<dbReference type="GO" id="GO:0006303">
    <property type="term" value="P:double-strand break repair via nonhomologous end joining"/>
    <property type="evidence" value="ECO:0007669"/>
    <property type="project" value="InterPro"/>
</dbReference>
<evidence type="ECO:0000256" key="12">
    <source>
        <dbReference type="ARBA" id="ARBA00023242"/>
    </source>
</evidence>
<evidence type="ECO:0000313" key="19">
    <source>
        <dbReference type="EMBL" id="KAF7728429.1"/>
    </source>
</evidence>
<evidence type="ECO:0000256" key="8">
    <source>
        <dbReference type="ARBA" id="ARBA00022763"/>
    </source>
</evidence>
<evidence type="ECO:0000256" key="7">
    <source>
        <dbReference type="ARBA" id="ARBA00022741"/>
    </source>
</evidence>
<dbReference type="Gene3D" id="3.30.1010.10">
    <property type="entry name" value="Phosphatidylinositol 3-kinase Catalytic Subunit, Chain A, domain 4"/>
    <property type="match status" value="1"/>
</dbReference>
<gene>
    <name evidence="19" type="ORF">EC973_006107</name>
</gene>
<evidence type="ECO:0000256" key="10">
    <source>
        <dbReference type="ARBA" id="ARBA00022840"/>
    </source>
</evidence>
<dbReference type="OrthoDB" id="381190at2759"/>
<keyword evidence="4" id="KW-0723">Serine/threonine-protein kinase</keyword>
<feature type="domain" description="FAT" evidence="17">
    <location>
        <begin position="917"/>
        <end position="1552"/>
    </location>
</feature>
<dbReference type="Pfam" id="PF02259">
    <property type="entry name" value="FAT"/>
    <property type="match status" value="1"/>
</dbReference>
<evidence type="ECO:0000256" key="2">
    <source>
        <dbReference type="ARBA" id="ARBA00012513"/>
    </source>
</evidence>
<dbReference type="InterPro" id="IPR045581">
    <property type="entry name" value="DNAPKcs_CC5"/>
</dbReference>
<dbReference type="SMART" id="SM01343">
    <property type="entry name" value="FATC"/>
    <property type="match status" value="1"/>
</dbReference>
<evidence type="ECO:0000256" key="1">
    <source>
        <dbReference type="ARBA" id="ARBA00004604"/>
    </source>
</evidence>
<comment type="catalytic activity">
    <reaction evidence="14">
        <text>L-seryl-[protein] + ATP = O-phospho-L-seryl-[protein] + ADP + H(+)</text>
        <dbReference type="Rhea" id="RHEA:17989"/>
        <dbReference type="Rhea" id="RHEA-COMP:9863"/>
        <dbReference type="Rhea" id="RHEA-COMP:11604"/>
        <dbReference type="ChEBI" id="CHEBI:15378"/>
        <dbReference type="ChEBI" id="CHEBI:29999"/>
        <dbReference type="ChEBI" id="CHEBI:30616"/>
        <dbReference type="ChEBI" id="CHEBI:83421"/>
        <dbReference type="ChEBI" id="CHEBI:456216"/>
        <dbReference type="EC" id="2.7.11.1"/>
    </reaction>
</comment>
<comment type="caution">
    <text evidence="19">The sequence shown here is derived from an EMBL/GenBank/DDBJ whole genome shotgun (WGS) entry which is preliminary data.</text>
</comment>
<dbReference type="PROSITE" id="PS50290">
    <property type="entry name" value="PI3_4_KINASE_3"/>
    <property type="match status" value="1"/>
</dbReference>
<protein>
    <recommendedName>
        <fullName evidence="3">DNA-dependent protein kinase catalytic subunit</fullName>
        <ecNumber evidence="2">2.7.11.1</ecNumber>
    </recommendedName>
</protein>
<keyword evidence="8" id="KW-0227">DNA damage</keyword>
<dbReference type="SMART" id="SM01344">
    <property type="entry name" value="NUC194"/>
    <property type="match status" value="1"/>
</dbReference>
<evidence type="ECO:0000256" key="4">
    <source>
        <dbReference type="ARBA" id="ARBA00022527"/>
    </source>
</evidence>
<evidence type="ECO:0000256" key="6">
    <source>
        <dbReference type="ARBA" id="ARBA00022679"/>
    </source>
</evidence>
<dbReference type="InterPro" id="IPR036940">
    <property type="entry name" value="PI3/4_kinase_cat_sf"/>
</dbReference>
<evidence type="ECO:0000313" key="20">
    <source>
        <dbReference type="Proteomes" id="UP000605846"/>
    </source>
</evidence>
<keyword evidence="6" id="KW-0808">Transferase</keyword>
<dbReference type="InterPro" id="IPR018936">
    <property type="entry name" value="PI3/4_kinase_CS"/>
</dbReference>
<dbReference type="Pfam" id="PF00454">
    <property type="entry name" value="PI3_PI4_kinase"/>
    <property type="match status" value="1"/>
</dbReference>
<comment type="catalytic activity">
    <reaction evidence="13">
        <text>L-threonyl-[protein] + ATP = O-phospho-L-threonyl-[protein] + ADP + H(+)</text>
        <dbReference type="Rhea" id="RHEA:46608"/>
        <dbReference type="Rhea" id="RHEA-COMP:11060"/>
        <dbReference type="Rhea" id="RHEA-COMP:11605"/>
        <dbReference type="ChEBI" id="CHEBI:15378"/>
        <dbReference type="ChEBI" id="CHEBI:30013"/>
        <dbReference type="ChEBI" id="CHEBI:30616"/>
        <dbReference type="ChEBI" id="CHEBI:61977"/>
        <dbReference type="ChEBI" id="CHEBI:456216"/>
        <dbReference type="EC" id="2.7.11.1"/>
    </reaction>
</comment>
<dbReference type="InterPro" id="IPR012582">
    <property type="entry name" value="DNAPKcs_CC3"/>
</dbReference>
<evidence type="ECO:0000256" key="14">
    <source>
        <dbReference type="ARBA" id="ARBA00048679"/>
    </source>
</evidence>
<evidence type="ECO:0000256" key="3">
    <source>
        <dbReference type="ARBA" id="ARBA00018077"/>
    </source>
</evidence>
<dbReference type="GO" id="GO:0005730">
    <property type="term" value="C:nucleolus"/>
    <property type="evidence" value="ECO:0007669"/>
    <property type="project" value="UniProtKB-SubCell"/>
</dbReference>
<organism evidence="19 20">
    <name type="scientific">Apophysomyces ossiformis</name>
    <dbReference type="NCBI Taxonomy" id="679940"/>
    <lineage>
        <taxon>Eukaryota</taxon>
        <taxon>Fungi</taxon>
        <taxon>Fungi incertae sedis</taxon>
        <taxon>Mucoromycota</taxon>
        <taxon>Mucoromycotina</taxon>
        <taxon>Mucoromycetes</taxon>
        <taxon>Mucorales</taxon>
        <taxon>Mucorineae</taxon>
        <taxon>Mucoraceae</taxon>
        <taxon>Apophysomyces</taxon>
    </lineage>
</organism>
<feature type="region of interest" description="Disordered" evidence="15">
    <location>
        <begin position="2024"/>
        <end position="2059"/>
    </location>
</feature>
<dbReference type="PROSITE" id="PS51190">
    <property type="entry name" value="FATC"/>
    <property type="match status" value="1"/>
</dbReference>
<evidence type="ECO:0000256" key="9">
    <source>
        <dbReference type="ARBA" id="ARBA00022777"/>
    </source>
</evidence>
<evidence type="ECO:0000256" key="11">
    <source>
        <dbReference type="ARBA" id="ARBA00023204"/>
    </source>
</evidence>
<dbReference type="GO" id="GO:0004677">
    <property type="term" value="F:DNA-dependent protein kinase activity"/>
    <property type="evidence" value="ECO:0007669"/>
    <property type="project" value="InterPro"/>
</dbReference>
<dbReference type="Gene3D" id="1.10.1070.11">
    <property type="entry name" value="Phosphatidylinositol 3-/4-kinase, catalytic domain"/>
    <property type="match status" value="1"/>
</dbReference>
<dbReference type="InterPro" id="IPR014009">
    <property type="entry name" value="PIK_FAT"/>
</dbReference>
<comment type="subcellular location">
    <subcellularLocation>
        <location evidence="1">Nucleus</location>
        <location evidence="1">Nucleolus</location>
    </subcellularLocation>
</comment>
<dbReference type="PROSITE" id="PS00916">
    <property type="entry name" value="PI3_4_KINASE_2"/>
    <property type="match status" value="1"/>
</dbReference>
<feature type="domain" description="FATC" evidence="18">
    <location>
        <begin position="2121"/>
        <end position="2153"/>
    </location>
</feature>